<dbReference type="InterPro" id="IPR002018">
    <property type="entry name" value="CarbesteraseB"/>
</dbReference>
<feature type="signal peptide" evidence="6">
    <location>
        <begin position="1"/>
        <end position="20"/>
    </location>
</feature>
<evidence type="ECO:0000256" key="4">
    <source>
        <dbReference type="ARBA" id="ARBA00023157"/>
    </source>
</evidence>
<evidence type="ECO:0000313" key="9">
    <source>
        <dbReference type="Proteomes" id="UP001168821"/>
    </source>
</evidence>
<keyword evidence="2" id="KW-0719">Serine esterase</keyword>
<comment type="caution">
    <text evidence="8">The sequence shown here is derived from an EMBL/GenBank/DDBJ whole genome shotgun (WGS) entry which is preliminary data.</text>
</comment>
<dbReference type="Proteomes" id="UP001168821">
    <property type="component" value="Unassembled WGS sequence"/>
</dbReference>
<dbReference type="PANTHER" id="PTHR43142">
    <property type="entry name" value="CARBOXYLIC ESTER HYDROLASE"/>
    <property type="match status" value="1"/>
</dbReference>
<dbReference type="FunFam" id="3.40.50.1820:FF:000155">
    <property type="entry name" value="Carboxylic ester hydrolase"/>
    <property type="match status" value="1"/>
</dbReference>
<dbReference type="PANTHER" id="PTHR43142:SF1">
    <property type="entry name" value="CARBOXYLIC ESTER HYDROLASE"/>
    <property type="match status" value="1"/>
</dbReference>
<feature type="domain" description="Carboxylesterase type B" evidence="7">
    <location>
        <begin position="21"/>
        <end position="542"/>
    </location>
</feature>
<keyword evidence="4" id="KW-1015">Disulfide bond</keyword>
<evidence type="ECO:0000256" key="5">
    <source>
        <dbReference type="ARBA" id="ARBA00023180"/>
    </source>
</evidence>
<comment type="similarity">
    <text evidence="1 6">Belongs to the type-B carboxylesterase/lipase family.</text>
</comment>
<proteinExistence type="inferred from homology"/>
<dbReference type="Gene3D" id="3.40.50.1820">
    <property type="entry name" value="alpha/beta hydrolase"/>
    <property type="match status" value="1"/>
</dbReference>
<dbReference type="EMBL" id="JALNTZ010000005">
    <property type="protein sequence ID" value="KAJ3652289.1"/>
    <property type="molecule type" value="Genomic_DNA"/>
</dbReference>
<evidence type="ECO:0000256" key="1">
    <source>
        <dbReference type="ARBA" id="ARBA00005964"/>
    </source>
</evidence>
<evidence type="ECO:0000313" key="8">
    <source>
        <dbReference type="EMBL" id="KAJ3652289.1"/>
    </source>
</evidence>
<protein>
    <recommendedName>
        <fullName evidence="6">Carboxylic ester hydrolase</fullName>
        <ecNumber evidence="6">3.1.1.-</ecNumber>
    </recommendedName>
</protein>
<dbReference type="SUPFAM" id="SSF53474">
    <property type="entry name" value="alpha/beta-Hydrolases"/>
    <property type="match status" value="1"/>
</dbReference>
<gene>
    <name evidence="8" type="ORF">Zmor_018267</name>
</gene>
<dbReference type="Pfam" id="PF00135">
    <property type="entry name" value="COesterase"/>
    <property type="match status" value="1"/>
</dbReference>
<dbReference type="InterPro" id="IPR029058">
    <property type="entry name" value="AB_hydrolase_fold"/>
</dbReference>
<organism evidence="8 9">
    <name type="scientific">Zophobas morio</name>
    <dbReference type="NCBI Taxonomy" id="2755281"/>
    <lineage>
        <taxon>Eukaryota</taxon>
        <taxon>Metazoa</taxon>
        <taxon>Ecdysozoa</taxon>
        <taxon>Arthropoda</taxon>
        <taxon>Hexapoda</taxon>
        <taxon>Insecta</taxon>
        <taxon>Pterygota</taxon>
        <taxon>Neoptera</taxon>
        <taxon>Endopterygota</taxon>
        <taxon>Coleoptera</taxon>
        <taxon>Polyphaga</taxon>
        <taxon>Cucujiformia</taxon>
        <taxon>Tenebrionidae</taxon>
        <taxon>Zophobas</taxon>
    </lineage>
</organism>
<evidence type="ECO:0000256" key="3">
    <source>
        <dbReference type="ARBA" id="ARBA00022801"/>
    </source>
</evidence>
<name>A0AA38IDY2_9CUCU</name>
<accession>A0AA38IDY2</accession>
<evidence type="ECO:0000259" key="7">
    <source>
        <dbReference type="Pfam" id="PF00135"/>
    </source>
</evidence>
<dbReference type="InterPro" id="IPR019826">
    <property type="entry name" value="Carboxylesterase_B_AS"/>
</dbReference>
<dbReference type="PROSITE" id="PS00122">
    <property type="entry name" value="CARBOXYLESTERASE_B_1"/>
    <property type="match status" value="1"/>
</dbReference>
<sequence>MDTKLLAIISICSCLNFAIADPIIQLPNGKIRGRQGETSQGNTYYGFEKVPYAAPPIGKLRFKAPQPPETWDDIRDTIGRDVSCYQQSANGDFESEDCLFANIYTTVLPSEDNTTTLPVMFFMHGGGYVGGSNMWEQPENFLDHGVLVVVINYRLGPFGFLSTQDEVIPGNNGLKDQQRAIQWTYENIALFGGDPNMITIFGQSAGSSSVTYQLLNRGIEGMIRGGICESGSYLSPWSYQRRAREIAFATAAILNDTFLTNNKSENLLEFLLTVSAKELDDASDKYHDIETPADLELSQGFYWAPVVEVKNEDAFMTRKMYGLLKAGNFINVPILMGINSEEMLFNNWDHDKMKETMAIYDEHPEWLVPKDMLITDEDKLLEMGLAIKKLYTGGEPLADHLGDGIRFYSDNSFTRSVIKYAEIASQFSPVYFYEFSFDGQIGGYDINYEGAEHVAHNEELNYIFGDSDYHEYPETDQLTQQRMIKIWTDFAKYQNPTPEPTELLQNVTWPLVNTEGGDFLYVDINENLEIKNHPKEETYNGWNVLYDSLGYDDFDTY</sequence>
<keyword evidence="5" id="KW-0325">Glycoprotein</keyword>
<evidence type="ECO:0000256" key="2">
    <source>
        <dbReference type="ARBA" id="ARBA00022487"/>
    </source>
</evidence>
<dbReference type="EC" id="3.1.1.-" evidence="6"/>
<dbReference type="AlphaFoldDB" id="A0AA38IDY2"/>
<keyword evidence="3 6" id="KW-0378">Hydrolase</keyword>
<feature type="chain" id="PRO_5041485459" description="Carboxylic ester hydrolase" evidence="6">
    <location>
        <begin position="21"/>
        <end position="557"/>
    </location>
</feature>
<keyword evidence="9" id="KW-1185">Reference proteome</keyword>
<dbReference type="GO" id="GO:0052689">
    <property type="term" value="F:carboxylic ester hydrolase activity"/>
    <property type="evidence" value="ECO:0007669"/>
    <property type="project" value="UniProtKB-KW"/>
</dbReference>
<evidence type="ECO:0000256" key="6">
    <source>
        <dbReference type="RuleBase" id="RU361235"/>
    </source>
</evidence>
<reference evidence="8" key="1">
    <citation type="journal article" date="2023" name="G3 (Bethesda)">
        <title>Whole genome assemblies of Zophobas morio and Tenebrio molitor.</title>
        <authorList>
            <person name="Kaur S."/>
            <person name="Stinson S.A."/>
            <person name="diCenzo G.C."/>
        </authorList>
    </citation>
    <scope>NUCLEOTIDE SEQUENCE</scope>
    <source>
        <strain evidence="8">QUZm001</strain>
    </source>
</reference>
<keyword evidence="6" id="KW-0732">Signal</keyword>